<dbReference type="SUPFAM" id="SSF53474">
    <property type="entry name" value="alpha/beta-Hydrolases"/>
    <property type="match status" value="1"/>
</dbReference>
<dbReference type="Gene3D" id="3.40.50.1820">
    <property type="entry name" value="alpha/beta hydrolase"/>
    <property type="match status" value="1"/>
</dbReference>
<keyword evidence="2" id="KW-0378">Hydrolase</keyword>
<dbReference type="Proteomes" id="UP000703269">
    <property type="component" value="Unassembled WGS sequence"/>
</dbReference>
<proteinExistence type="predicted"/>
<accession>A0A9P3GQL2</accession>
<dbReference type="OrthoDB" id="3251587at2759"/>
<evidence type="ECO:0000259" key="1">
    <source>
        <dbReference type="Pfam" id="PF12697"/>
    </source>
</evidence>
<sequence length="351" mass="38291">MSQAIQTLAIDSTVQLAYIDSGVPSSDTAFGSDYITLFAIHGFAFTAHIFEKLATVAKSSGVRLVAIMRRDYPGSTALPSADIQSLSTATDDDKTAFLRARGIEIALFIDKFVEAHKVPPPSESGKGGGLAIIGWSLGVSFANAAVVNTDALSEAAQARFARYMRSLIYLDGVQTALGIPNAAKFWTPVIDESIPMHLRVPFFANWISAYFAHGDVSTRDPDAVEYVVPSPARAPSIYNMSDAQREVIIRAESAWTSEFPFMVLFERQFYAAYQRAAFDKTVRDRLPKMKVLALVGGSSASFAFTALFKMQEEDHARGGGNINFHILKGGNHFMHWDDPEATLKAILDSMA</sequence>
<dbReference type="EMBL" id="BPQB01000105">
    <property type="protein sequence ID" value="GJE99278.1"/>
    <property type="molecule type" value="Genomic_DNA"/>
</dbReference>
<dbReference type="InterPro" id="IPR000073">
    <property type="entry name" value="AB_hydrolase_1"/>
</dbReference>
<dbReference type="AlphaFoldDB" id="A0A9P3GQL2"/>
<evidence type="ECO:0000313" key="3">
    <source>
        <dbReference type="Proteomes" id="UP000703269"/>
    </source>
</evidence>
<feature type="domain" description="AB hydrolase-1" evidence="1">
    <location>
        <begin position="40"/>
        <end position="343"/>
    </location>
</feature>
<name>A0A9P3GQL2_9APHY</name>
<reference evidence="2 3" key="1">
    <citation type="submission" date="2021-08" db="EMBL/GenBank/DDBJ databases">
        <title>Draft Genome Sequence of Phanerochaete sordida strain YK-624.</title>
        <authorList>
            <person name="Mori T."/>
            <person name="Dohra H."/>
            <person name="Suzuki T."/>
            <person name="Kawagishi H."/>
            <person name="Hirai H."/>
        </authorList>
    </citation>
    <scope>NUCLEOTIDE SEQUENCE [LARGE SCALE GENOMIC DNA]</scope>
    <source>
        <strain evidence="2 3">YK-624</strain>
    </source>
</reference>
<organism evidence="2 3">
    <name type="scientific">Phanerochaete sordida</name>
    <dbReference type="NCBI Taxonomy" id="48140"/>
    <lineage>
        <taxon>Eukaryota</taxon>
        <taxon>Fungi</taxon>
        <taxon>Dikarya</taxon>
        <taxon>Basidiomycota</taxon>
        <taxon>Agaricomycotina</taxon>
        <taxon>Agaricomycetes</taxon>
        <taxon>Polyporales</taxon>
        <taxon>Phanerochaetaceae</taxon>
        <taxon>Phanerochaete</taxon>
    </lineage>
</organism>
<gene>
    <name evidence="2" type="ORF">PsYK624_155310</name>
</gene>
<keyword evidence="3" id="KW-1185">Reference proteome</keyword>
<dbReference type="GO" id="GO:0016787">
    <property type="term" value="F:hydrolase activity"/>
    <property type="evidence" value="ECO:0007669"/>
    <property type="project" value="UniProtKB-KW"/>
</dbReference>
<protein>
    <submittedName>
        <fullName evidence="2">Alpha/beta hydrolase</fullName>
    </submittedName>
</protein>
<dbReference type="InterPro" id="IPR029058">
    <property type="entry name" value="AB_hydrolase_fold"/>
</dbReference>
<evidence type="ECO:0000313" key="2">
    <source>
        <dbReference type="EMBL" id="GJE99278.1"/>
    </source>
</evidence>
<comment type="caution">
    <text evidence="2">The sequence shown here is derived from an EMBL/GenBank/DDBJ whole genome shotgun (WGS) entry which is preliminary data.</text>
</comment>
<dbReference type="Pfam" id="PF12697">
    <property type="entry name" value="Abhydrolase_6"/>
    <property type="match status" value="1"/>
</dbReference>